<proteinExistence type="predicted"/>
<dbReference type="AlphaFoldDB" id="A0AAJ3RTP5"/>
<comment type="caution">
    <text evidence="2">The sequence shown here is derived from an EMBL/GenBank/DDBJ whole genome shotgun (WGS) entry which is preliminary data.</text>
</comment>
<evidence type="ECO:0000256" key="1">
    <source>
        <dbReference type="SAM" id="Phobius"/>
    </source>
</evidence>
<evidence type="ECO:0000313" key="3">
    <source>
        <dbReference type="Proteomes" id="UP000229102"/>
    </source>
</evidence>
<feature type="transmembrane region" description="Helical" evidence="1">
    <location>
        <begin position="28"/>
        <end position="46"/>
    </location>
</feature>
<feature type="transmembrane region" description="Helical" evidence="1">
    <location>
        <begin position="58"/>
        <end position="79"/>
    </location>
</feature>
<keyword evidence="1" id="KW-0472">Membrane</keyword>
<organism evidence="2 3">
    <name type="scientific">Prevotella intermedia</name>
    <dbReference type="NCBI Taxonomy" id="28131"/>
    <lineage>
        <taxon>Bacteria</taxon>
        <taxon>Pseudomonadati</taxon>
        <taxon>Bacteroidota</taxon>
        <taxon>Bacteroidia</taxon>
        <taxon>Bacteroidales</taxon>
        <taxon>Prevotellaceae</taxon>
        <taxon>Prevotella</taxon>
    </lineage>
</organism>
<reference evidence="2 3" key="1">
    <citation type="submission" date="2017-11" db="EMBL/GenBank/DDBJ databases">
        <title>Genome sequencing of Prevotella intermedia KCOM 2698.</title>
        <authorList>
            <person name="Kook J.-K."/>
            <person name="Park S.-N."/>
            <person name="Lim Y.K."/>
        </authorList>
    </citation>
    <scope>NUCLEOTIDE SEQUENCE [LARGE SCALE GENOMIC DNA]</scope>
    <source>
        <strain evidence="2 3">KCOM 2698</strain>
    </source>
</reference>
<dbReference type="EMBL" id="PENF01000001">
    <property type="protein sequence ID" value="PJI20239.1"/>
    <property type="molecule type" value="Genomic_DNA"/>
</dbReference>
<evidence type="ECO:0000313" key="2">
    <source>
        <dbReference type="EMBL" id="PJI20239.1"/>
    </source>
</evidence>
<accession>A0AAJ3RTP5</accession>
<name>A0AAJ3RTP5_PREIN</name>
<feature type="transmembrane region" description="Helical" evidence="1">
    <location>
        <begin position="107"/>
        <end position="125"/>
    </location>
</feature>
<feature type="transmembrane region" description="Helical" evidence="1">
    <location>
        <begin position="132"/>
        <end position="152"/>
    </location>
</feature>
<protein>
    <submittedName>
        <fullName evidence="2">Uncharacterized protein</fullName>
    </submittedName>
</protein>
<gene>
    <name evidence="2" type="ORF">CTM53_05080</name>
</gene>
<keyword evidence="1" id="KW-0812">Transmembrane</keyword>
<dbReference type="Proteomes" id="UP000229102">
    <property type="component" value="Unassembled WGS sequence"/>
</dbReference>
<keyword evidence="1" id="KW-1133">Transmembrane helix</keyword>
<sequence length="173" mass="19868">MPLFVYGIHKATYEIYLETNKDELGWEYGLILYLVLIDLFCIGYTLKKLAKAFSEKRSFFSLLPTIIAILFVIALNFAIQYNILFDYEKEAFVNIQPECWYKDLVNFFFYSFGVLTSSIITQIAAASILAKVLVTLEVLSAFIFIILIIGNYKAIGESLSNLRFPHGENNKKE</sequence>